<proteinExistence type="predicted"/>
<evidence type="ECO:0000256" key="1">
    <source>
        <dbReference type="SAM" id="Phobius"/>
    </source>
</evidence>
<dbReference type="HOGENOM" id="CLU_2068910_0_0_10"/>
<evidence type="ECO:0000313" key="2">
    <source>
        <dbReference type="EMBL" id="ABB28684.1"/>
    </source>
</evidence>
<keyword evidence="1" id="KW-1133">Transmembrane helix</keyword>
<accession>Q3AQP1</accession>
<organism evidence="2">
    <name type="scientific">Chlorobium chlorochromatii (strain CaD3)</name>
    <dbReference type="NCBI Taxonomy" id="340177"/>
    <lineage>
        <taxon>Bacteria</taxon>
        <taxon>Pseudomonadati</taxon>
        <taxon>Chlorobiota</taxon>
        <taxon>Chlorobiia</taxon>
        <taxon>Chlorobiales</taxon>
        <taxon>Chlorobiaceae</taxon>
        <taxon>Chlorobium/Pelodictyon group</taxon>
        <taxon>Chlorobium</taxon>
    </lineage>
</organism>
<dbReference type="AlphaFoldDB" id="Q3AQP1"/>
<dbReference type="KEGG" id="cch:Cag_1427"/>
<feature type="transmembrane region" description="Helical" evidence="1">
    <location>
        <begin position="20"/>
        <end position="39"/>
    </location>
</feature>
<sequence length="118" mass="13468">MPLFAFTKYAQVREFRKKSLHFTLGMVLWILNIGFWMGATARVARTGLSVETPKLGVFTTYGMVGRRRGEIHFRPHERADIESAPTRDGSCVGTLNPKETLRSLFSDREKPHSPARHH</sequence>
<keyword evidence="1" id="KW-0472">Membrane</keyword>
<name>Q3AQP1_CHLCH</name>
<reference evidence="2" key="1">
    <citation type="submission" date="2005-08" db="EMBL/GenBank/DDBJ databases">
        <title>Complete sequence of Chlorobium chlorochromatii CaD3.</title>
        <authorList>
            <person name="Copeland A."/>
            <person name="Lucas S."/>
            <person name="Lapidus A."/>
            <person name="Barry K."/>
            <person name="Detter J.C."/>
            <person name="Glavina T."/>
            <person name="Hammon N."/>
            <person name="Israni S."/>
            <person name="Pitluck S."/>
            <person name="Bryant D."/>
            <person name="Schmutz J."/>
            <person name="Larimer F."/>
            <person name="Land M."/>
            <person name="Kyrpides N."/>
            <person name="Ivanova N."/>
            <person name="Richardson P."/>
        </authorList>
    </citation>
    <scope>NUCLEOTIDE SEQUENCE [LARGE SCALE GENOMIC DNA]</scope>
    <source>
        <strain evidence="2">CaD3</strain>
    </source>
</reference>
<gene>
    <name evidence="2" type="ordered locus">Cag_1427</name>
</gene>
<protein>
    <submittedName>
        <fullName evidence="2">Uncharacterized protein</fullName>
    </submittedName>
</protein>
<keyword evidence="1" id="KW-0812">Transmembrane</keyword>
<dbReference type="EMBL" id="CP000108">
    <property type="protein sequence ID" value="ABB28684.1"/>
    <property type="molecule type" value="Genomic_DNA"/>
</dbReference>